<dbReference type="Gene3D" id="3.10.50.40">
    <property type="match status" value="1"/>
</dbReference>
<feature type="compositionally biased region" description="Basic residues" evidence="7">
    <location>
        <begin position="194"/>
        <end position="203"/>
    </location>
</feature>
<dbReference type="Gene3D" id="2.60.120.340">
    <property type="entry name" value="Nucleoplasmin core domain"/>
    <property type="match status" value="1"/>
</dbReference>
<proteinExistence type="inferred from homology"/>
<evidence type="ECO:0000259" key="8">
    <source>
        <dbReference type="PROSITE" id="PS50059"/>
    </source>
</evidence>
<keyword evidence="4 5" id="KW-0413">Isomerase</keyword>
<organism evidence="10">
    <name type="scientific">Serpula lacrymans var. lacrymans (strain S7.3)</name>
    <name type="common">Dry rot fungus</name>
    <dbReference type="NCBI Taxonomy" id="936435"/>
    <lineage>
        <taxon>Eukaryota</taxon>
        <taxon>Fungi</taxon>
        <taxon>Dikarya</taxon>
        <taxon>Basidiomycota</taxon>
        <taxon>Agaricomycotina</taxon>
        <taxon>Agaricomycetes</taxon>
        <taxon>Agaricomycetidae</taxon>
        <taxon>Boletales</taxon>
        <taxon>Coniophorineae</taxon>
        <taxon>Serpulaceae</taxon>
        <taxon>Serpula</taxon>
    </lineage>
</organism>
<keyword evidence="3 5" id="KW-0697">Rotamase</keyword>
<comment type="catalytic activity">
    <reaction evidence="1 5 6">
        <text>[protein]-peptidylproline (omega=180) = [protein]-peptidylproline (omega=0)</text>
        <dbReference type="Rhea" id="RHEA:16237"/>
        <dbReference type="Rhea" id="RHEA-COMP:10747"/>
        <dbReference type="Rhea" id="RHEA-COMP:10748"/>
        <dbReference type="ChEBI" id="CHEBI:83833"/>
        <dbReference type="ChEBI" id="CHEBI:83834"/>
        <dbReference type="EC" id="5.2.1.8"/>
    </reaction>
</comment>
<dbReference type="InterPro" id="IPR001179">
    <property type="entry name" value="PPIase_FKBP_dom"/>
</dbReference>
<dbReference type="Pfam" id="PF00254">
    <property type="entry name" value="FKBP_C"/>
    <property type="match status" value="1"/>
</dbReference>
<dbReference type="FunCoup" id="F8PUJ6">
    <property type="interactions" value="42"/>
</dbReference>
<reference evidence="10" key="1">
    <citation type="journal article" date="2011" name="Science">
        <title>The plant cell wall-decomposing machinery underlies the functional diversity of forest fungi.</title>
        <authorList>
            <person name="Eastwood D.C."/>
            <person name="Floudas D."/>
            <person name="Binder M."/>
            <person name="Majcherczyk A."/>
            <person name="Schneider P."/>
            <person name="Aerts A."/>
            <person name="Asiegbu F.O."/>
            <person name="Baker S.E."/>
            <person name="Barry K."/>
            <person name="Bendiksby M."/>
            <person name="Blumentritt M."/>
            <person name="Coutinho P.M."/>
            <person name="Cullen D."/>
            <person name="de Vries R.P."/>
            <person name="Gathman A."/>
            <person name="Goodell B."/>
            <person name="Henrissat B."/>
            <person name="Ihrmark K."/>
            <person name="Kauserud H."/>
            <person name="Kohler A."/>
            <person name="LaButti K."/>
            <person name="Lapidus A."/>
            <person name="Lavin J.L."/>
            <person name="Lee Y.-H."/>
            <person name="Lindquist E."/>
            <person name="Lilly W."/>
            <person name="Lucas S."/>
            <person name="Morin E."/>
            <person name="Murat C."/>
            <person name="Oguiza J.A."/>
            <person name="Park J."/>
            <person name="Pisabarro A.G."/>
            <person name="Riley R."/>
            <person name="Rosling A."/>
            <person name="Salamov A."/>
            <person name="Schmidt O."/>
            <person name="Schmutz J."/>
            <person name="Skrede I."/>
            <person name="Stenlid J."/>
            <person name="Wiebenga A."/>
            <person name="Xie X."/>
            <person name="Kuees U."/>
            <person name="Hibbett D.S."/>
            <person name="Hoffmeister D."/>
            <person name="Hoegberg N."/>
            <person name="Martin F."/>
            <person name="Grigoriev I.V."/>
            <person name="Watkinson S.C."/>
        </authorList>
    </citation>
    <scope>NUCLEOTIDE SEQUENCE [LARGE SCALE GENOMIC DNA]</scope>
    <source>
        <strain evidence="10">strain S7.3</strain>
    </source>
</reference>
<feature type="compositionally biased region" description="Basic and acidic residues" evidence="7">
    <location>
        <begin position="167"/>
        <end position="193"/>
    </location>
</feature>
<feature type="domain" description="PPIase FKBP-type" evidence="8">
    <location>
        <begin position="274"/>
        <end position="360"/>
    </location>
</feature>
<dbReference type="InParanoid" id="F8PUJ6"/>
<name>F8PUJ6_SERL3</name>
<evidence type="ECO:0000313" key="9">
    <source>
        <dbReference type="EMBL" id="EGO00031.1"/>
    </source>
</evidence>
<dbReference type="SUPFAM" id="SSF54534">
    <property type="entry name" value="FKBP-like"/>
    <property type="match status" value="1"/>
</dbReference>
<gene>
    <name evidence="9" type="ORF">SERLA73DRAFT_180409</name>
</gene>
<dbReference type="GO" id="GO:0003755">
    <property type="term" value="F:peptidyl-prolyl cis-trans isomerase activity"/>
    <property type="evidence" value="ECO:0007669"/>
    <property type="project" value="UniProtKB-KW"/>
</dbReference>
<evidence type="ECO:0000256" key="6">
    <source>
        <dbReference type="PROSITE-ProRule" id="PRU00277"/>
    </source>
</evidence>
<dbReference type="InterPro" id="IPR046357">
    <property type="entry name" value="PPIase_dom_sf"/>
</dbReference>
<evidence type="ECO:0000313" key="10">
    <source>
        <dbReference type="Proteomes" id="UP000008063"/>
    </source>
</evidence>
<feature type="compositionally biased region" description="Basic and acidic residues" evidence="7">
    <location>
        <begin position="222"/>
        <end position="245"/>
    </location>
</feature>
<dbReference type="FunFam" id="3.10.50.40:FF:000006">
    <property type="entry name" value="Peptidyl-prolyl cis-trans isomerase"/>
    <property type="match status" value="1"/>
</dbReference>
<dbReference type="Pfam" id="PF17800">
    <property type="entry name" value="NPL"/>
    <property type="match status" value="1"/>
</dbReference>
<dbReference type="PANTHER" id="PTHR43811:SF19">
    <property type="entry name" value="39 KDA FK506-BINDING NUCLEAR PROTEIN"/>
    <property type="match status" value="1"/>
</dbReference>
<evidence type="ECO:0000256" key="4">
    <source>
        <dbReference type="ARBA" id="ARBA00023235"/>
    </source>
</evidence>
<dbReference type="GO" id="GO:0000785">
    <property type="term" value="C:chromatin"/>
    <property type="evidence" value="ECO:0007669"/>
    <property type="project" value="TreeGrafter"/>
</dbReference>
<feature type="compositionally biased region" description="Acidic residues" evidence="7">
    <location>
        <begin position="122"/>
        <end position="133"/>
    </location>
</feature>
<keyword evidence="10" id="KW-1185">Reference proteome</keyword>
<evidence type="ECO:0000256" key="7">
    <source>
        <dbReference type="SAM" id="MobiDB-lite"/>
    </source>
</evidence>
<feature type="region of interest" description="Disordered" evidence="7">
    <location>
        <begin position="117"/>
        <end position="253"/>
    </location>
</feature>
<dbReference type="InterPro" id="IPR041232">
    <property type="entry name" value="NPL"/>
</dbReference>
<protein>
    <recommendedName>
        <fullName evidence="5">FK506-binding protein</fullName>
        <ecNumber evidence="5">5.2.1.8</ecNumber>
    </recommendedName>
</protein>
<evidence type="ECO:0000256" key="1">
    <source>
        <dbReference type="ARBA" id="ARBA00000971"/>
    </source>
</evidence>
<dbReference type="EC" id="5.2.1.8" evidence="5"/>
<dbReference type="OMA" id="TLVKIHY"/>
<evidence type="ECO:0000256" key="2">
    <source>
        <dbReference type="ARBA" id="ARBA00007838"/>
    </source>
</evidence>
<dbReference type="OrthoDB" id="77911at2759"/>
<dbReference type="PROSITE" id="PS50059">
    <property type="entry name" value="FKBP_PPIASE"/>
    <property type="match status" value="1"/>
</dbReference>
<dbReference type="EMBL" id="GL945479">
    <property type="protein sequence ID" value="EGO00031.1"/>
    <property type="molecule type" value="Genomic_DNA"/>
</dbReference>
<dbReference type="PIRSF" id="PIRSF001473">
    <property type="entry name" value="FK506-bp_FPR3"/>
    <property type="match status" value="1"/>
</dbReference>
<dbReference type="STRING" id="936435.F8PUJ6"/>
<dbReference type="GO" id="GO:0005730">
    <property type="term" value="C:nucleolus"/>
    <property type="evidence" value="ECO:0007669"/>
    <property type="project" value="TreeGrafter"/>
</dbReference>
<evidence type="ECO:0000256" key="5">
    <source>
        <dbReference type="PIRNR" id="PIRNR001473"/>
    </source>
</evidence>
<dbReference type="HOGENOM" id="CLU_022297_3_0_1"/>
<feature type="compositionally biased region" description="Acidic residues" evidence="7">
    <location>
        <begin position="140"/>
        <end position="166"/>
    </location>
</feature>
<dbReference type="InterPro" id="IPR023566">
    <property type="entry name" value="PPIase_Fpr3/Fpr4-like"/>
</dbReference>
<dbReference type="Proteomes" id="UP000008063">
    <property type="component" value="Unassembled WGS sequence"/>
</dbReference>
<evidence type="ECO:0000256" key="3">
    <source>
        <dbReference type="ARBA" id="ARBA00023110"/>
    </source>
</evidence>
<sequence length="360" mass="39269">MAVAIAVWSVILESGKKQLVVPQSDLRITNAALGAELADGTGRTSIKLVYNTPIALDDDDDEEDAPPQSTTILCSLTAGKIEQSAVDIILERDEEYVFEVVGKNTIYLTGNYIDQMPPDEAPFGDESDSDDEGAFNLEDVSSDVEAEADDLDLEDDADRFEELSEDDVPKSLKRPREPEAMDTDAKPEEEKLSKAQKKKLNKKLKADDGKAVAAGAPDEDEKVEKKQKDKSKKEEKSEKKEKEGQKAAGTTQTLAGGLKFRDVKVGTGKAAKNNDRVGMRYIGKLTNGTIFDKNVKGKPFSFRLGKGEVIKGWDIGIAGMQVGGERELTIPAKLAYGSQKIDKIPANSTLVFEVKLLELK</sequence>
<accession>F8PUJ6</accession>
<comment type="similarity">
    <text evidence="2">Belongs to the FKBP-type PPIase family. FKBP3/4 subfamily.</text>
</comment>
<dbReference type="AlphaFoldDB" id="F8PUJ6"/>
<dbReference type="PANTHER" id="PTHR43811">
    <property type="entry name" value="FKBP-TYPE PEPTIDYL-PROLYL CIS-TRANS ISOMERASE FKPA"/>
    <property type="match status" value="1"/>
</dbReference>